<dbReference type="Proteomes" id="UP001610563">
    <property type="component" value="Unassembled WGS sequence"/>
</dbReference>
<comment type="caution">
    <text evidence="1">The sequence shown here is derived from an EMBL/GenBank/DDBJ whole genome shotgun (WGS) entry which is preliminary data.</text>
</comment>
<accession>A0ABR4G182</accession>
<reference evidence="1 2" key="1">
    <citation type="submission" date="2024-07" db="EMBL/GenBank/DDBJ databases">
        <title>Section-level genome sequencing and comparative genomics of Aspergillus sections Usti and Cavernicolus.</title>
        <authorList>
            <consortium name="Lawrence Berkeley National Laboratory"/>
            <person name="Nybo J.L."/>
            <person name="Vesth T.C."/>
            <person name="Theobald S."/>
            <person name="Frisvad J.C."/>
            <person name="Larsen T.O."/>
            <person name="Kjaerboelling I."/>
            <person name="Rothschild-Mancinelli K."/>
            <person name="Lyhne E.K."/>
            <person name="Kogle M.E."/>
            <person name="Barry K."/>
            <person name="Clum A."/>
            <person name="Na H."/>
            <person name="Ledsgaard L."/>
            <person name="Lin J."/>
            <person name="Lipzen A."/>
            <person name="Kuo A."/>
            <person name="Riley R."/>
            <person name="Mondo S."/>
            <person name="Labutti K."/>
            <person name="Haridas S."/>
            <person name="Pangalinan J."/>
            <person name="Salamov A.A."/>
            <person name="Simmons B.A."/>
            <person name="Magnuson J.K."/>
            <person name="Chen J."/>
            <person name="Drula E."/>
            <person name="Henrissat B."/>
            <person name="Wiebenga A."/>
            <person name="Lubbers R.J."/>
            <person name="Gomes A.C."/>
            <person name="Makela M.R."/>
            <person name="Stajich J."/>
            <person name="Grigoriev I.V."/>
            <person name="Mortensen U.H."/>
            <person name="De Vries R.P."/>
            <person name="Baker S.E."/>
            <person name="Andersen M.R."/>
        </authorList>
    </citation>
    <scope>NUCLEOTIDE SEQUENCE [LARGE SCALE GENOMIC DNA]</scope>
    <source>
        <strain evidence="1 2">CBS 209.92</strain>
    </source>
</reference>
<evidence type="ECO:0000313" key="2">
    <source>
        <dbReference type="Proteomes" id="UP001610563"/>
    </source>
</evidence>
<proteinExistence type="predicted"/>
<gene>
    <name evidence="1" type="ORF">BJX66DRAFT_307900</name>
</gene>
<sequence>MITTQSLNEQAESVVVLATNLLDELTQSDNPESLVSSKSLEALDETLRCFAFTEASYPSPIRRQLDNEGTKLWNACLLSVISGNGDKYSVVLCKGIVLL</sequence>
<evidence type="ECO:0000313" key="1">
    <source>
        <dbReference type="EMBL" id="KAL2788982.1"/>
    </source>
</evidence>
<protein>
    <submittedName>
        <fullName evidence="1">Uncharacterized protein</fullName>
    </submittedName>
</protein>
<organism evidence="1 2">
    <name type="scientific">Aspergillus keveii</name>
    <dbReference type="NCBI Taxonomy" id="714993"/>
    <lineage>
        <taxon>Eukaryota</taxon>
        <taxon>Fungi</taxon>
        <taxon>Dikarya</taxon>
        <taxon>Ascomycota</taxon>
        <taxon>Pezizomycotina</taxon>
        <taxon>Eurotiomycetes</taxon>
        <taxon>Eurotiomycetidae</taxon>
        <taxon>Eurotiales</taxon>
        <taxon>Aspergillaceae</taxon>
        <taxon>Aspergillus</taxon>
        <taxon>Aspergillus subgen. Nidulantes</taxon>
    </lineage>
</organism>
<dbReference type="EMBL" id="JBFTWV010000071">
    <property type="protein sequence ID" value="KAL2788982.1"/>
    <property type="molecule type" value="Genomic_DNA"/>
</dbReference>
<keyword evidence="2" id="KW-1185">Reference proteome</keyword>
<name>A0ABR4G182_9EURO</name>